<dbReference type="Proteomes" id="UP000502677">
    <property type="component" value="Chromosome"/>
</dbReference>
<dbReference type="KEGG" id="lvi:G7068_14475"/>
<evidence type="ECO:0000256" key="1">
    <source>
        <dbReference type="SAM" id="Phobius"/>
    </source>
</evidence>
<feature type="transmembrane region" description="Helical" evidence="1">
    <location>
        <begin position="212"/>
        <end position="231"/>
    </location>
</feature>
<dbReference type="AlphaFoldDB" id="A0A6G7XIA1"/>
<keyword evidence="1" id="KW-1133">Transmembrane helix</keyword>
<feature type="transmembrane region" description="Helical" evidence="1">
    <location>
        <begin position="71"/>
        <end position="104"/>
    </location>
</feature>
<evidence type="ECO:0000313" key="3">
    <source>
        <dbReference type="Proteomes" id="UP000502677"/>
    </source>
</evidence>
<feature type="transmembrane region" description="Helical" evidence="1">
    <location>
        <begin position="116"/>
        <end position="134"/>
    </location>
</feature>
<keyword evidence="1" id="KW-0812">Transmembrane</keyword>
<gene>
    <name evidence="2" type="ORF">G7068_14475</name>
</gene>
<feature type="transmembrane region" description="Helical" evidence="1">
    <location>
        <begin position="140"/>
        <end position="160"/>
    </location>
</feature>
<reference evidence="2 3" key="1">
    <citation type="submission" date="2020-03" db="EMBL/GenBank/DDBJ databases">
        <title>Leucobacter sp. nov., isolated from beetles.</title>
        <authorList>
            <person name="Hyun D.-W."/>
            <person name="Bae J.-W."/>
        </authorList>
    </citation>
    <scope>NUCLEOTIDE SEQUENCE [LARGE SCALE GENOMIC DNA]</scope>
    <source>
        <strain evidence="2 3">HDW9C</strain>
    </source>
</reference>
<proteinExistence type="predicted"/>
<dbReference type="PANTHER" id="PTHR41282">
    <property type="entry name" value="CONSERVED TRANSMEMBRANE PROTEIN-RELATED"/>
    <property type="match status" value="1"/>
</dbReference>
<dbReference type="RefSeq" id="WP_166292606.1">
    <property type="nucleotide sequence ID" value="NZ_CP049863.1"/>
</dbReference>
<protein>
    <submittedName>
        <fullName evidence="2">Bax inhibitor-1/YccA family protein</fullName>
    </submittedName>
</protein>
<sequence>MSNPALSNNPALNGKTLTAEELRRIYDQPAAQTQRPGVDASAAAADSVQQPPVIVPSDKPMTYENTISKTVMLFLIVLAFGAVGWFMPALALPAAIIGLVLGLVNAFKKEPSVPLIVLYAAFQGVFLGGISGLVEAQYSGIVSQAILGTLAVFAVVLLLFRSGKVRTSPRATKIFMVAIIGYGAFSLVNFILMLTGVNSDPWGVYGARINGFPIGIIIGGLAILLASYSLVMDFEMIQNGVKNRVPEKWAWSAAFGLMVTLIWLYFEILRLLAILRGN</sequence>
<feature type="transmembrane region" description="Helical" evidence="1">
    <location>
        <begin position="251"/>
        <end position="275"/>
    </location>
</feature>
<dbReference type="InterPro" id="IPR010539">
    <property type="entry name" value="BaxI_1-like"/>
</dbReference>
<dbReference type="Pfam" id="PF12811">
    <property type="entry name" value="BaxI_1"/>
    <property type="match status" value="1"/>
</dbReference>
<name>A0A6G7XIA1_9MICO</name>
<accession>A0A6G7XIA1</accession>
<feature type="transmembrane region" description="Helical" evidence="1">
    <location>
        <begin position="172"/>
        <end position="192"/>
    </location>
</feature>
<evidence type="ECO:0000313" key="2">
    <source>
        <dbReference type="EMBL" id="QIK64273.1"/>
    </source>
</evidence>
<dbReference type="EMBL" id="CP049863">
    <property type="protein sequence ID" value="QIK64273.1"/>
    <property type="molecule type" value="Genomic_DNA"/>
</dbReference>
<dbReference type="PIRSF" id="PIRSF009160">
    <property type="entry name" value="UCP009160"/>
    <property type="match status" value="1"/>
</dbReference>
<keyword evidence="1" id="KW-0472">Membrane</keyword>
<dbReference type="PANTHER" id="PTHR41282:SF1">
    <property type="entry name" value="CONSERVED TRANSMEMBRANE PROTEIN-RELATED"/>
    <property type="match status" value="1"/>
</dbReference>
<keyword evidence="3" id="KW-1185">Reference proteome</keyword>
<organism evidence="2 3">
    <name type="scientific">Leucobacter viscericola</name>
    <dbReference type="NCBI Taxonomy" id="2714935"/>
    <lineage>
        <taxon>Bacteria</taxon>
        <taxon>Bacillati</taxon>
        <taxon>Actinomycetota</taxon>
        <taxon>Actinomycetes</taxon>
        <taxon>Micrococcales</taxon>
        <taxon>Microbacteriaceae</taxon>
        <taxon>Leucobacter</taxon>
    </lineage>
</organism>